<reference evidence="2 3" key="1">
    <citation type="submission" date="2023-01" db="EMBL/GenBank/DDBJ databases">
        <title>Complete genome sequence of Roseicyclus marinus strain Dej080120_10.</title>
        <authorList>
            <person name="Ueki S."/>
            <person name="Maruyama F."/>
        </authorList>
    </citation>
    <scope>NUCLEOTIDE SEQUENCE [LARGE SCALE GENOMIC DNA]</scope>
    <source>
        <strain evidence="2 3">Dej080120_10</strain>
    </source>
</reference>
<organism evidence="2 3">
    <name type="scientific">Roseicyclus marinus</name>
    <dbReference type="NCBI Taxonomy" id="2161673"/>
    <lineage>
        <taxon>Bacteria</taxon>
        <taxon>Pseudomonadati</taxon>
        <taxon>Pseudomonadota</taxon>
        <taxon>Alphaproteobacteria</taxon>
        <taxon>Rhodobacterales</taxon>
        <taxon>Roseobacteraceae</taxon>
        <taxon>Roseicyclus</taxon>
    </lineage>
</organism>
<evidence type="ECO:0000313" key="2">
    <source>
        <dbReference type="EMBL" id="BDW85676.1"/>
    </source>
</evidence>
<feature type="transmembrane region" description="Helical" evidence="1">
    <location>
        <begin position="47"/>
        <end position="69"/>
    </location>
</feature>
<keyword evidence="1" id="KW-1133">Transmembrane helix</keyword>
<name>A0AA48HT96_9RHOB</name>
<dbReference type="KEGG" id="rmai:MACH21_18530"/>
<feature type="transmembrane region" description="Helical" evidence="1">
    <location>
        <begin position="76"/>
        <end position="94"/>
    </location>
</feature>
<keyword evidence="1" id="KW-0472">Membrane</keyword>
<evidence type="ECO:0000256" key="1">
    <source>
        <dbReference type="SAM" id="Phobius"/>
    </source>
</evidence>
<keyword evidence="1" id="KW-0812">Transmembrane</keyword>
<evidence type="ECO:0000313" key="3">
    <source>
        <dbReference type="Proteomes" id="UP001337723"/>
    </source>
</evidence>
<accession>A0AA48HT96</accession>
<dbReference type="AlphaFoldDB" id="A0AA48HT96"/>
<feature type="transmembrane region" description="Helical" evidence="1">
    <location>
        <begin position="129"/>
        <end position="148"/>
    </location>
</feature>
<proteinExistence type="predicted"/>
<dbReference type="EMBL" id="AP027266">
    <property type="protein sequence ID" value="BDW85676.1"/>
    <property type="molecule type" value="Genomic_DNA"/>
</dbReference>
<dbReference type="Proteomes" id="UP001337723">
    <property type="component" value="Chromosome"/>
</dbReference>
<gene>
    <name evidence="2" type="ORF">MACH21_18530</name>
</gene>
<protein>
    <submittedName>
        <fullName evidence="2">Uncharacterized protein</fullName>
    </submittedName>
</protein>
<sequence>MRAIIFLAGAAMAASWALVWIEPPFAGADISPMALVQRGSLSLSADAAWQVWVFLGGFVAAALAALSALRGRGSALLALAAGLSPVVLVGEAVIRADGLRRDLGLPVPFDFGDLARSWDLMQDFIRAGFWAYAVGAGLLLIAGLSGLVSRR</sequence>
<keyword evidence="3" id="KW-1185">Reference proteome</keyword>
<dbReference type="RefSeq" id="WP_338271480.1">
    <property type="nucleotide sequence ID" value="NZ_AP027266.1"/>
</dbReference>